<comment type="caution">
    <text evidence="1">The sequence shown here is derived from an EMBL/GenBank/DDBJ whole genome shotgun (WGS) entry which is preliminary data.</text>
</comment>
<dbReference type="OrthoDB" id="5592979at2759"/>
<name>A0A016RSW5_9BILA</name>
<evidence type="ECO:0000313" key="2">
    <source>
        <dbReference type="Proteomes" id="UP000024635"/>
    </source>
</evidence>
<dbReference type="EMBL" id="JARK01001720">
    <property type="protein sequence ID" value="EYB81406.1"/>
    <property type="molecule type" value="Genomic_DNA"/>
</dbReference>
<organism evidence="1 2">
    <name type="scientific">Ancylostoma ceylanicum</name>
    <dbReference type="NCBI Taxonomy" id="53326"/>
    <lineage>
        <taxon>Eukaryota</taxon>
        <taxon>Metazoa</taxon>
        <taxon>Ecdysozoa</taxon>
        <taxon>Nematoda</taxon>
        <taxon>Chromadorea</taxon>
        <taxon>Rhabditida</taxon>
        <taxon>Rhabditina</taxon>
        <taxon>Rhabditomorpha</taxon>
        <taxon>Strongyloidea</taxon>
        <taxon>Ancylostomatidae</taxon>
        <taxon>Ancylostomatinae</taxon>
        <taxon>Ancylostoma</taxon>
    </lineage>
</organism>
<gene>
    <name evidence="1" type="primary">Acey_s0384.g397</name>
    <name evidence="1" type="synonym">Acey-R12C12.5</name>
    <name evidence="1" type="ORF">Y032_0384g397</name>
</gene>
<keyword evidence="2" id="KW-1185">Reference proteome</keyword>
<protein>
    <submittedName>
        <fullName evidence="1">Uncharacterized protein</fullName>
    </submittedName>
</protein>
<dbReference type="AlphaFoldDB" id="A0A016RSW5"/>
<accession>A0A016RSW5</accession>
<reference evidence="2" key="1">
    <citation type="journal article" date="2015" name="Nat. Genet.">
        <title>The genome and transcriptome of the zoonotic hookworm Ancylostoma ceylanicum identify infection-specific gene families.</title>
        <authorList>
            <person name="Schwarz E.M."/>
            <person name="Hu Y."/>
            <person name="Antoshechkin I."/>
            <person name="Miller M.M."/>
            <person name="Sternberg P.W."/>
            <person name="Aroian R.V."/>
        </authorList>
    </citation>
    <scope>NUCLEOTIDE SEQUENCE</scope>
    <source>
        <strain evidence="2">HY135</strain>
    </source>
</reference>
<evidence type="ECO:0000313" key="1">
    <source>
        <dbReference type="EMBL" id="EYB81406.1"/>
    </source>
</evidence>
<proteinExistence type="predicted"/>
<sequence length="96" mass="10833">MAGAVVFHSLTGLTGQVNITANNTRVAEYMVYYLDASFKQQVFMKILDRDGYMVITRLSSNQSDSIWSTRNGHRTSHICLASKSQLKFVHFPCKIS</sequence>
<dbReference type="Proteomes" id="UP000024635">
    <property type="component" value="Unassembled WGS sequence"/>
</dbReference>